<protein>
    <submittedName>
        <fullName evidence="1">TIGR04255 family protein</fullName>
    </submittedName>
</protein>
<dbReference type="NCBIfam" id="TIGR04255">
    <property type="entry name" value="sporadTIGR04255"/>
    <property type="match status" value="1"/>
</dbReference>
<gene>
    <name evidence="1" type="ORF">JIN87_10295</name>
</gene>
<dbReference type="Proteomes" id="UP000617628">
    <property type="component" value="Unassembled WGS sequence"/>
</dbReference>
<dbReference type="AlphaFoldDB" id="A0A934RXG4"/>
<evidence type="ECO:0000313" key="1">
    <source>
        <dbReference type="EMBL" id="MBK1877260.1"/>
    </source>
</evidence>
<name>A0A934RXG4_9BACT</name>
<evidence type="ECO:0000313" key="2">
    <source>
        <dbReference type="Proteomes" id="UP000617628"/>
    </source>
</evidence>
<sequence length="283" mass="32209">MIEPKSTVPNMRPAPKDKHPLVLALCQVSFTPVMKMEDYIPSLQDVLRKSGFPKYSKHVVSSFNFEMKPGVMDKPTQKDEIIWEFVNSDDSRSVVVTQSSIAVIILRREYSNSENFLESVLHGYGNLHDLAKPLHVTRIGLRYVDLVEPQAGLPRLDDCLMGNLYDDSFLADEAHSGHSHLQKRMRMKNGSLLTLNLRATDAPNAKVRVLSPDFQLFSLRPNFKLEAEGPHAVIDIDNSFTFTEPNENVLLDNVIAHFRALHRHHKEAFRSATTEELRNAYDM</sequence>
<organism evidence="1 2">
    <name type="scientific">Pelagicoccus mobilis</name>
    <dbReference type="NCBI Taxonomy" id="415221"/>
    <lineage>
        <taxon>Bacteria</taxon>
        <taxon>Pseudomonadati</taxon>
        <taxon>Verrucomicrobiota</taxon>
        <taxon>Opitutia</taxon>
        <taxon>Puniceicoccales</taxon>
        <taxon>Pelagicoccaceae</taxon>
        <taxon>Pelagicoccus</taxon>
    </lineage>
</organism>
<dbReference type="RefSeq" id="WP_200355476.1">
    <property type="nucleotide sequence ID" value="NZ_JAENIL010000016.1"/>
</dbReference>
<comment type="caution">
    <text evidence="1">The sequence shown here is derived from an EMBL/GenBank/DDBJ whole genome shotgun (WGS) entry which is preliminary data.</text>
</comment>
<accession>A0A934RXG4</accession>
<reference evidence="1" key="1">
    <citation type="submission" date="2021-01" db="EMBL/GenBank/DDBJ databases">
        <title>Modified the classification status of verrucomicrobia.</title>
        <authorList>
            <person name="Feng X."/>
        </authorList>
    </citation>
    <scope>NUCLEOTIDE SEQUENCE</scope>
    <source>
        <strain evidence="1">KCTC 13126</strain>
    </source>
</reference>
<keyword evidence="2" id="KW-1185">Reference proteome</keyword>
<dbReference type="InterPro" id="IPR026349">
    <property type="entry name" value="CHP04255"/>
</dbReference>
<proteinExistence type="predicted"/>
<dbReference type="EMBL" id="JAENIL010000016">
    <property type="protein sequence ID" value="MBK1877260.1"/>
    <property type="molecule type" value="Genomic_DNA"/>
</dbReference>